<dbReference type="PANTHER" id="PTHR37953:SF1">
    <property type="entry name" value="UPF0127 PROTEIN MJ1496"/>
    <property type="match status" value="1"/>
</dbReference>
<evidence type="ECO:0008006" key="3">
    <source>
        <dbReference type="Google" id="ProtNLM"/>
    </source>
</evidence>
<dbReference type="EMBL" id="PZKE01000016">
    <property type="protein sequence ID" value="PTE13266.1"/>
    <property type="molecule type" value="Genomic_DNA"/>
</dbReference>
<protein>
    <recommendedName>
        <fullName evidence="3">DUF192 domain-containing protein</fullName>
    </recommendedName>
</protein>
<accession>A0A2T4J5T8</accession>
<reference evidence="1 2" key="1">
    <citation type="submission" date="2018-03" db="EMBL/GenBank/DDBJ databases">
        <title>Rhodobacter blasticus.</title>
        <authorList>
            <person name="Meyer T.E."/>
            <person name="Miller S."/>
            <person name="Lodha T."/>
            <person name="Gandham S."/>
            <person name="Chintalapati S."/>
            <person name="Chintalapati V.R."/>
        </authorList>
    </citation>
    <scope>NUCLEOTIDE SEQUENCE [LARGE SCALE GENOMIC DNA]</scope>
    <source>
        <strain evidence="1 2">DSM 2131</strain>
    </source>
</reference>
<comment type="caution">
    <text evidence="1">The sequence shown here is derived from an EMBL/GenBank/DDBJ whole genome shotgun (WGS) entry which is preliminary data.</text>
</comment>
<dbReference type="Proteomes" id="UP000241362">
    <property type="component" value="Unassembled WGS sequence"/>
</dbReference>
<dbReference type="Pfam" id="PF02643">
    <property type="entry name" value="DUF192"/>
    <property type="match status" value="1"/>
</dbReference>
<dbReference type="RefSeq" id="WP_107674292.1">
    <property type="nucleotide sequence ID" value="NZ_PZKE01000016.1"/>
</dbReference>
<evidence type="ECO:0000313" key="1">
    <source>
        <dbReference type="EMBL" id="PTE13266.1"/>
    </source>
</evidence>
<keyword evidence="2" id="KW-1185">Reference proteome</keyword>
<gene>
    <name evidence="1" type="ORF">C5F44_14645</name>
</gene>
<dbReference type="InterPro" id="IPR003795">
    <property type="entry name" value="DUF192"/>
</dbReference>
<dbReference type="PANTHER" id="PTHR37953">
    <property type="entry name" value="UPF0127 PROTEIN MJ1496"/>
    <property type="match status" value="1"/>
</dbReference>
<organism evidence="1 2">
    <name type="scientific">Fuscovulum blasticum DSM 2131</name>
    <dbReference type="NCBI Taxonomy" id="1188250"/>
    <lineage>
        <taxon>Bacteria</taxon>
        <taxon>Pseudomonadati</taxon>
        <taxon>Pseudomonadota</taxon>
        <taxon>Alphaproteobacteria</taxon>
        <taxon>Rhodobacterales</taxon>
        <taxon>Paracoccaceae</taxon>
        <taxon>Pseudogemmobacter</taxon>
    </lineage>
</organism>
<dbReference type="InterPro" id="IPR038695">
    <property type="entry name" value="Saro_0823-like_sf"/>
</dbReference>
<sequence>MTAKSTSEQRLPALLAAAVLVAILPFGAARAEAACSASRIDLRTPDGKKTFAVEVADDAAERAQGLMNRKTLAPDAGMLFVYDTARPVQFWMKNTLIPLDMIFADAAGVVTRVHENAVPLDLTPIPGGTARFVLEINGGLARRLGIAPGTVLRHPAITPDAAWPCN</sequence>
<name>A0A2T4J5T8_FUSBL</name>
<dbReference type="Gene3D" id="2.60.120.1140">
    <property type="entry name" value="Protein of unknown function DUF192"/>
    <property type="match status" value="1"/>
</dbReference>
<proteinExistence type="predicted"/>
<evidence type="ECO:0000313" key="2">
    <source>
        <dbReference type="Proteomes" id="UP000241362"/>
    </source>
</evidence>
<dbReference type="AlphaFoldDB" id="A0A2T4J5T8"/>